<keyword evidence="1" id="KW-0732">Signal</keyword>
<reference evidence="2 3" key="1">
    <citation type="submission" date="2012-11" db="EMBL/GenBank/DDBJ databases">
        <title>Whole genome sequence of Gluconacetobacter europaeus NBRC3261.</title>
        <authorList>
            <person name="Azuma Y."/>
            <person name="Higashiura N."/>
            <person name="Hirakawa H."/>
            <person name="Matsushita K."/>
        </authorList>
    </citation>
    <scope>NUCLEOTIDE SEQUENCE [LARGE SCALE GENOMIC DNA]</scope>
    <source>
        <strain evidence="2 3">NBRC 3261</strain>
    </source>
</reference>
<evidence type="ECO:0000256" key="1">
    <source>
        <dbReference type="SAM" id="SignalP"/>
    </source>
</evidence>
<dbReference type="RefSeq" id="WP_010509046.1">
    <property type="nucleotide sequence ID" value="NZ_BANI01000149.1"/>
</dbReference>
<feature type="chain" id="PRO_5002310368" evidence="1">
    <location>
        <begin position="26"/>
        <end position="134"/>
    </location>
</feature>
<comment type="caution">
    <text evidence="2">The sequence shown here is derived from an EMBL/GenBank/DDBJ whole genome shotgun (WGS) entry which is preliminary data.</text>
</comment>
<dbReference type="Proteomes" id="UP000032675">
    <property type="component" value="Unassembled WGS sequence"/>
</dbReference>
<protein>
    <submittedName>
        <fullName evidence="2">Uncharacterized protein</fullName>
    </submittedName>
</protein>
<proteinExistence type="predicted"/>
<name>A0A0D6Q3P2_KOMEU</name>
<dbReference type="EMBL" id="BANI01000149">
    <property type="protein sequence ID" value="GAN97371.1"/>
    <property type="molecule type" value="Genomic_DNA"/>
</dbReference>
<accession>A0A0D6Q3P2</accession>
<gene>
    <name evidence="2" type="ORF">Geu3261_0169_020</name>
</gene>
<evidence type="ECO:0000313" key="2">
    <source>
        <dbReference type="EMBL" id="GAN97371.1"/>
    </source>
</evidence>
<evidence type="ECO:0000313" key="3">
    <source>
        <dbReference type="Proteomes" id="UP000032675"/>
    </source>
</evidence>
<dbReference type="AlphaFoldDB" id="A0A0D6Q3P2"/>
<organism evidence="2 3">
    <name type="scientific">Komagataeibacter europaeus NBRC 3261</name>
    <dbReference type="NCBI Taxonomy" id="1234669"/>
    <lineage>
        <taxon>Bacteria</taxon>
        <taxon>Pseudomonadati</taxon>
        <taxon>Pseudomonadota</taxon>
        <taxon>Alphaproteobacteria</taxon>
        <taxon>Acetobacterales</taxon>
        <taxon>Acetobacteraceae</taxon>
        <taxon>Komagataeibacter</taxon>
    </lineage>
</organism>
<feature type="signal peptide" evidence="1">
    <location>
        <begin position="1"/>
        <end position="25"/>
    </location>
</feature>
<sequence length="134" mass="13980">MKPFHMALAALALGGVVGGSTIARADGTDPKPPYGPGAYTGDWTALGLKPVTISANKALGPAARLYLRLPDALGKITGLTGRTIEMKVQDDTSLRSVDDNPRAVFRLTSPNAADLQMQGAKPGQKLDLPLSRAD</sequence>